<dbReference type="InterPro" id="IPR006585">
    <property type="entry name" value="FTP1"/>
</dbReference>
<dbReference type="InterPro" id="IPR016187">
    <property type="entry name" value="CTDL_fold"/>
</dbReference>
<accession>A0A6Q2XXY3</accession>
<dbReference type="AlphaFoldDB" id="A0A6Q2XXY3"/>
<reference evidence="7" key="1">
    <citation type="journal article" date="2014" name="PLoS ONE">
        <title>The genome and linkage map of the northern pike (Esox lucius): conserved synteny revealed between the salmonid sister group and the Neoteleostei.</title>
        <authorList>
            <person name="Rondeau E.B."/>
            <person name="Minkley D.R."/>
            <person name="Leong J.S."/>
            <person name="Messmer A.M."/>
            <person name="Jantzen J.R."/>
            <person name="von Schalburg K.R."/>
            <person name="Lemon C."/>
            <person name="Bird N.H."/>
            <person name="Koop B.F."/>
        </authorList>
    </citation>
    <scope>NUCLEOTIDE SEQUENCE</scope>
</reference>
<protein>
    <recommendedName>
        <fullName evidence="5">C-type lectin domain-containing protein</fullName>
    </recommendedName>
</protein>
<dbReference type="Bgee" id="ENSELUG00000030794">
    <property type="expression patterns" value="Expressed in mesonephros and 6 other cell types or tissues"/>
</dbReference>
<dbReference type="Gene3D" id="2.60.120.260">
    <property type="entry name" value="Galactose-binding domain-like"/>
    <property type="match status" value="1"/>
</dbReference>
<dbReference type="Ensembl" id="ENSELUT00000049923.2">
    <property type="protein sequence ID" value="ENSELUP00000057976.2"/>
    <property type="gene ID" value="ENSELUG00000016382.3"/>
</dbReference>
<keyword evidence="3" id="KW-1015">Disulfide bond</keyword>
<dbReference type="Gene3D" id="3.10.100.10">
    <property type="entry name" value="Mannose-Binding Protein A, subunit A"/>
    <property type="match status" value="2"/>
</dbReference>
<dbReference type="PANTHER" id="PTHR45784">
    <property type="entry name" value="C-TYPE LECTIN DOMAIN FAMILY 20 MEMBER A-RELATED"/>
    <property type="match status" value="1"/>
</dbReference>
<dbReference type="GeneTree" id="ENSGT01100000263473"/>
<dbReference type="InterPro" id="IPR001304">
    <property type="entry name" value="C-type_lectin-like"/>
</dbReference>
<dbReference type="Pfam" id="PF22633">
    <property type="entry name" value="F5_F8_type_C_2"/>
    <property type="match status" value="1"/>
</dbReference>
<feature type="domain" description="C-type lectin" evidence="5">
    <location>
        <begin position="311"/>
        <end position="433"/>
    </location>
</feature>
<dbReference type="GO" id="GO:0046872">
    <property type="term" value="F:metal ion binding"/>
    <property type="evidence" value="ECO:0007669"/>
    <property type="project" value="UniProtKB-KW"/>
</dbReference>
<dbReference type="SUPFAM" id="SSF49785">
    <property type="entry name" value="Galactose-binding domain-like"/>
    <property type="match status" value="1"/>
</dbReference>
<evidence type="ECO:0000259" key="5">
    <source>
        <dbReference type="PROSITE" id="PS50041"/>
    </source>
</evidence>
<dbReference type="Pfam" id="PF00059">
    <property type="entry name" value="Lectin_C"/>
    <property type="match status" value="2"/>
</dbReference>
<keyword evidence="4" id="KW-0732">Signal</keyword>
<evidence type="ECO:0000256" key="2">
    <source>
        <dbReference type="ARBA" id="ARBA00022837"/>
    </source>
</evidence>
<evidence type="ECO:0000313" key="7">
    <source>
        <dbReference type="Proteomes" id="UP000265140"/>
    </source>
</evidence>
<dbReference type="CDD" id="cd00037">
    <property type="entry name" value="CLECT"/>
    <property type="match status" value="1"/>
</dbReference>
<feature type="domain" description="C-type lectin" evidence="5">
    <location>
        <begin position="184"/>
        <end position="312"/>
    </location>
</feature>
<evidence type="ECO:0000256" key="1">
    <source>
        <dbReference type="ARBA" id="ARBA00022723"/>
    </source>
</evidence>
<evidence type="ECO:0000256" key="4">
    <source>
        <dbReference type="SAM" id="SignalP"/>
    </source>
</evidence>
<dbReference type="SUPFAM" id="SSF56436">
    <property type="entry name" value="C-type lectin-like"/>
    <property type="match status" value="2"/>
</dbReference>
<evidence type="ECO:0000256" key="3">
    <source>
        <dbReference type="ARBA" id="ARBA00023157"/>
    </source>
</evidence>
<reference evidence="6" key="2">
    <citation type="submission" date="2020-02" db="EMBL/GenBank/DDBJ databases">
        <title>Esox lucius (northern pike) genome, fEsoLuc1, primary haplotype.</title>
        <authorList>
            <person name="Myers G."/>
            <person name="Karagic N."/>
            <person name="Meyer A."/>
            <person name="Pippel M."/>
            <person name="Reichard M."/>
            <person name="Winkler S."/>
            <person name="Tracey A."/>
            <person name="Sims Y."/>
            <person name="Howe K."/>
            <person name="Rhie A."/>
            <person name="Formenti G."/>
            <person name="Durbin R."/>
            <person name="Fedrigo O."/>
            <person name="Jarvis E.D."/>
        </authorList>
    </citation>
    <scope>NUCLEOTIDE SEQUENCE [LARGE SCALE GENOMIC DNA]</scope>
</reference>
<feature type="signal peptide" evidence="4">
    <location>
        <begin position="1"/>
        <end position="21"/>
    </location>
</feature>
<keyword evidence="1" id="KW-0479">Metal-binding</keyword>
<reference evidence="6" key="4">
    <citation type="submission" date="2025-09" db="UniProtKB">
        <authorList>
            <consortium name="Ensembl"/>
        </authorList>
    </citation>
    <scope>IDENTIFICATION</scope>
</reference>
<dbReference type="SMART" id="SM00034">
    <property type="entry name" value="CLECT"/>
    <property type="match status" value="2"/>
</dbReference>
<evidence type="ECO:0000313" key="6">
    <source>
        <dbReference type="Ensembl" id="ENSELUP00000057976.2"/>
    </source>
</evidence>
<feature type="chain" id="PRO_5044234415" description="C-type lectin domain-containing protein" evidence="4">
    <location>
        <begin position="22"/>
        <end position="437"/>
    </location>
</feature>
<dbReference type="SMART" id="SM00607">
    <property type="entry name" value="FTP"/>
    <property type="match status" value="1"/>
</dbReference>
<dbReference type="InterPro" id="IPR016186">
    <property type="entry name" value="C-type_lectin-like/link_sf"/>
</dbReference>
<dbReference type="PANTHER" id="PTHR45784:SF3">
    <property type="entry name" value="C-TYPE LECTIN DOMAIN FAMILY 4 MEMBER K-LIKE-RELATED"/>
    <property type="match status" value="1"/>
</dbReference>
<keyword evidence="7" id="KW-1185">Reference proteome</keyword>
<dbReference type="InParanoid" id="A0A6Q2XXY3"/>
<reference evidence="6" key="3">
    <citation type="submission" date="2025-08" db="UniProtKB">
        <authorList>
            <consortium name="Ensembl"/>
        </authorList>
    </citation>
    <scope>IDENTIFICATION</scope>
</reference>
<organism evidence="6 7">
    <name type="scientific">Esox lucius</name>
    <name type="common">Northern pike</name>
    <dbReference type="NCBI Taxonomy" id="8010"/>
    <lineage>
        <taxon>Eukaryota</taxon>
        <taxon>Metazoa</taxon>
        <taxon>Chordata</taxon>
        <taxon>Craniata</taxon>
        <taxon>Vertebrata</taxon>
        <taxon>Euteleostomi</taxon>
        <taxon>Actinopterygii</taxon>
        <taxon>Neopterygii</taxon>
        <taxon>Teleostei</taxon>
        <taxon>Protacanthopterygii</taxon>
        <taxon>Esociformes</taxon>
        <taxon>Esocidae</taxon>
        <taxon>Esox</taxon>
    </lineage>
</organism>
<proteinExistence type="predicted"/>
<dbReference type="Proteomes" id="UP000265140">
    <property type="component" value="Chromosome 3"/>
</dbReference>
<name>A0A6Q2XXY3_ESOLU</name>
<dbReference type="InterPro" id="IPR008979">
    <property type="entry name" value="Galactose-bd-like_sf"/>
</dbReference>
<sequence>MQWSISLCFLMGLVLLALVASDRKVNVARNGVATQSSNYVYSNANMRINASLAIDGNRSTDANHGFCSHTNEDLNPWWRVDLLEVYRVTTVNITNRVGCSQRLNGSEIHIGNSLENNGTNNPRCANITKIPDGQTASFECFEMEGRYVIIDIPNRAEYLTLCEVEVYGSLAGNCSSTTSLPYEYQFVDKNMTWTEAQSYCRNNYTDLATIDNTEDMYRLMKSVNGGFTNGAWIGLKEGERMGTWQWSDQSNCSFRNWNIGQPDNQGGNQTCVVTWMNVTGPWDDMKCNATGMSVTWRWDDRNCDEKRPFFCYHGNMILIAENKTWTDALNYCRENYDDLVSVPSEEVQKGVEVMAKKASTPHVWLGLRYTCTLNIWFWVSGEPICYSKWSPGNRTCIEDCGGTRVGRTGAVERDGPHHWVSLPDTEQLNFICISRRN</sequence>
<keyword evidence="2" id="KW-0106">Calcium</keyword>
<dbReference type="PROSITE" id="PS50041">
    <property type="entry name" value="C_TYPE_LECTIN_2"/>
    <property type="match status" value="2"/>
</dbReference>